<proteinExistence type="predicted"/>
<keyword evidence="1" id="KW-0812">Transmembrane</keyword>
<dbReference type="KEGG" id="ecp:ECP_0309"/>
<dbReference type="Proteomes" id="UP000009182">
    <property type="component" value="Chromosome"/>
</dbReference>
<accession>A0A454A1C0</accession>
<protein>
    <submittedName>
        <fullName evidence="2">Hypothetical membrane protein</fullName>
    </submittedName>
</protein>
<sequence length="92" mass="10326">MNDLSFIRFFLAILLLLVPPALEFSVIHRHITPGALTLCVITALIITLLASLGGRLVSVKCISEISFIRRHRIECMMAGFMIYFWTFSLIAG</sequence>
<reference evidence="2 3" key="1">
    <citation type="journal article" date="2006" name="Mol. Microbiol.">
        <title>Role of pathogenicity island-associated integrases in the genome plasticity of uropathogenic Escherichia coli strain 536.</title>
        <authorList>
            <person name="Hochhut B."/>
            <person name="Wilde C."/>
            <person name="Balling G."/>
            <person name="Middendorf B."/>
            <person name="Dobrindt U."/>
            <person name="Brzuszkiewicz E."/>
            <person name="Gottschalk G."/>
            <person name="Carniel E."/>
            <person name="Hacker J."/>
        </authorList>
    </citation>
    <scope>NUCLEOTIDE SEQUENCE [LARGE SCALE GENOMIC DNA]</scope>
    <source>
        <strain evidence="3">536 / UPEC</strain>
    </source>
</reference>
<organism evidence="2 3">
    <name type="scientific">Escherichia coli O6:K15:H31 (strain 536 / UPEC)</name>
    <dbReference type="NCBI Taxonomy" id="362663"/>
    <lineage>
        <taxon>Bacteria</taxon>
        <taxon>Pseudomonadati</taxon>
        <taxon>Pseudomonadota</taxon>
        <taxon>Gammaproteobacteria</taxon>
        <taxon>Enterobacterales</taxon>
        <taxon>Enterobacteriaceae</taxon>
        <taxon>Escherichia</taxon>
    </lineage>
</organism>
<gene>
    <name evidence="2" type="ordered locus">ECP_0309</name>
</gene>
<keyword evidence="1" id="KW-0472">Membrane</keyword>
<evidence type="ECO:0000313" key="3">
    <source>
        <dbReference type="Proteomes" id="UP000009182"/>
    </source>
</evidence>
<evidence type="ECO:0000256" key="1">
    <source>
        <dbReference type="SAM" id="Phobius"/>
    </source>
</evidence>
<evidence type="ECO:0000313" key="2">
    <source>
        <dbReference type="EMBL" id="ABG68344.1"/>
    </source>
</evidence>
<dbReference type="EMBL" id="CP000247">
    <property type="protein sequence ID" value="ABG68344.1"/>
    <property type="molecule type" value="Genomic_DNA"/>
</dbReference>
<keyword evidence="1" id="KW-1133">Transmembrane helix</keyword>
<name>A0A454A1C0_ECOL5</name>
<feature type="transmembrane region" description="Helical" evidence="1">
    <location>
        <begin position="73"/>
        <end position="91"/>
    </location>
</feature>
<feature type="transmembrane region" description="Helical" evidence="1">
    <location>
        <begin position="33"/>
        <end position="52"/>
    </location>
</feature>
<dbReference type="AlphaFoldDB" id="A0A454A1C0"/>